<dbReference type="GO" id="GO:0008671">
    <property type="term" value="F:2-dehydro-3-deoxygalactonokinase activity"/>
    <property type="evidence" value="ECO:0007669"/>
    <property type="project" value="InterPro"/>
</dbReference>
<dbReference type="OrthoDB" id="256574at2"/>
<dbReference type="EMBL" id="PVUF01000010">
    <property type="protein sequence ID" value="PRZ46344.1"/>
    <property type="molecule type" value="Genomic_DNA"/>
</dbReference>
<dbReference type="Pfam" id="PF05035">
    <property type="entry name" value="DGOK"/>
    <property type="match status" value="1"/>
</dbReference>
<dbReference type="InterPro" id="IPR042257">
    <property type="entry name" value="DGOK_C"/>
</dbReference>
<gene>
    <name evidence="1" type="ORF">CLV89_11012</name>
</gene>
<sequence>MSDLNHTPAQWVAVDWGTSHLRLWPMGADGVPLCRIDSDKGMSRLTPAEYEQTLLNLLEPYLTSDGEVTVVCCGMAGSRQGWAEAPYMATPCRPPSFETATRVATGDKRLRVHILSGVKQSEPADVMRGEETQIAGVFATHSKLDGVICLPGTHTKWVSVQKGSITGFSTFMSGELFQLVSDHSVLRHTLAHEGWDDQAFDAGCRDGAARPDHLANALFGLRAAALLNDLDPVAARARASGYLLGMEVAAMRDAWRGSPVVVVGDNAIAQAYATALKIGGATVEIFEAEKATLAGLSAARAQMK</sequence>
<dbReference type="Gene3D" id="3.30.420.300">
    <property type="entry name" value="2-keto-3-deoxy-galactonokinase, substrate binding domain"/>
    <property type="match status" value="1"/>
</dbReference>
<proteinExistence type="predicted"/>
<evidence type="ECO:0000313" key="1">
    <source>
        <dbReference type="EMBL" id="PRZ46344.1"/>
    </source>
</evidence>
<dbReference type="AlphaFoldDB" id="A0A2T1ACP6"/>
<dbReference type="GO" id="GO:0034194">
    <property type="term" value="P:D-galactonate catabolic process"/>
    <property type="evidence" value="ECO:0007669"/>
    <property type="project" value="InterPro"/>
</dbReference>
<keyword evidence="1" id="KW-0808">Transferase</keyword>
<dbReference type="Proteomes" id="UP000237718">
    <property type="component" value="Unassembled WGS sequence"/>
</dbReference>
<dbReference type="Gene3D" id="3.30.420.310">
    <property type="entry name" value="2-keto-3-deoxy-galactonokinase, C-terminal domain"/>
    <property type="match status" value="1"/>
</dbReference>
<dbReference type="InterPro" id="IPR042258">
    <property type="entry name" value="DGOK_N"/>
</dbReference>
<dbReference type="RefSeq" id="WP_106164477.1">
    <property type="nucleotide sequence ID" value="NZ_PVUF01000010.1"/>
</dbReference>
<protein>
    <submittedName>
        <fullName evidence="1">2-keto-3-deoxygalactonate kinase</fullName>
    </submittedName>
</protein>
<comment type="caution">
    <text evidence="1">The sequence shown here is derived from an EMBL/GenBank/DDBJ whole genome shotgun (WGS) entry which is preliminary data.</text>
</comment>
<keyword evidence="1" id="KW-0418">Kinase</keyword>
<evidence type="ECO:0000313" key="2">
    <source>
        <dbReference type="Proteomes" id="UP000237718"/>
    </source>
</evidence>
<dbReference type="InterPro" id="IPR007729">
    <property type="entry name" value="DGOK"/>
</dbReference>
<reference evidence="1 2" key="1">
    <citation type="submission" date="2018-03" db="EMBL/GenBank/DDBJ databases">
        <title>Genomic Encyclopedia of Archaeal and Bacterial Type Strains, Phase II (KMG-II): from individual species to whole genera.</title>
        <authorList>
            <person name="Goeker M."/>
        </authorList>
    </citation>
    <scope>NUCLEOTIDE SEQUENCE [LARGE SCALE GENOMIC DNA]</scope>
    <source>
        <strain evidence="1 2">DSM 25328</strain>
    </source>
</reference>
<name>A0A2T1ACP6_TRISK</name>
<organism evidence="1 2">
    <name type="scientific">Tritonibacter scottomollicae</name>
    <name type="common">Epibacterium scottomollicae</name>
    <dbReference type="NCBI Taxonomy" id="483013"/>
    <lineage>
        <taxon>Bacteria</taxon>
        <taxon>Pseudomonadati</taxon>
        <taxon>Pseudomonadota</taxon>
        <taxon>Alphaproteobacteria</taxon>
        <taxon>Rhodobacterales</taxon>
        <taxon>Paracoccaceae</taxon>
        <taxon>Tritonibacter</taxon>
    </lineage>
</organism>
<accession>A0A2T1ACP6</accession>